<dbReference type="Proteomes" id="UP001168146">
    <property type="component" value="Unassembled WGS sequence"/>
</dbReference>
<name>A0AAN6J317_9PEZI</name>
<dbReference type="AlphaFoldDB" id="A0AAN6J317"/>
<organism evidence="2 3">
    <name type="scientific">Friedmanniomyces endolithicus</name>
    <dbReference type="NCBI Taxonomy" id="329885"/>
    <lineage>
        <taxon>Eukaryota</taxon>
        <taxon>Fungi</taxon>
        <taxon>Dikarya</taxon>
        <taxon>Ascomycota</taxon>
        <taxon>Pezizomycotina</taxon>
        <taxon>Dothideomycetes</taxon>
        <taxon>Dothideomycetidae</taxon>
        <taxon>Mycosphaerellales</taxon>
        <taxon>Teratosphaeriaceae</taxon>
        <taxon>Friedmanniomyces</taxon>
    </lineage>
</organism>
<evidence type="ECO:0000313" key="2">
    <source>
        <dbReference type="EMBL" id="KAK0312345.1"/>
    </source>
</evidence>
<dbReference type="EMBL" id="JASUXU010000065">
    <property type="protein sequence ID" value="KAK0312345.1"/>
    <property type="molecule type" value="Genomic_DNA"/>
</dbReference>
<accession>A0AAN6J317</accession>
<sequence>MAPKSTPFNMYIVDDDNEHKLAASVDHAKLAFFSDLAAAQPKGHTTPESSRSPKNSMTFGKGVADSKAIARIGTWIETNSIKDPQQLTLASLDIECFDDVILTYAATYVLRLKRELRGDDVRNAIHSYIHQGNLTCDEFVAIVEWLGFDRGLVKTVVHQTMFRACMGGIFVPKEMDLIEAYAKEVGMWEGMQQVGVEIWAKMEERDRRIAEAARATGARHGR</sequence>
<proteinExistence type="predicted"/>
<evidence type="ECO:0000313" key="3">
    <source>
        <dbReference type="Proteomes" id="UP001168146"/>
    </source>
</evidence>
<gene>
    <name evidence="2" type="ORF">LTR82_013977</name>
</gene>
<protein>
    <submittedName>
        <fullName evidence="2">Uncharacterized protein</fullName>
    </submittedName>
</protein>
<comment type="caution">
    <text evidence="2">The sequence shown here is derived from an EMBL/GenBank/DDBJ whole genome shotgun (WGS) entry which is preliminary data.</text>
</comment>
<feature type="region of interest" description="Disordered" evidence="1">
    <location>
        <begin position="41"/>
        <end position="60"/>
    </location>
</feature>
<evidence type="ECO:0000256" key="1">
    <source>
        <dbReference type="SAM" id="MobiDB-lite"/>
    </source>
</evidence>
<reference evidence="2" key="1">
    <citation type="submission" date="2021-12" db="EMBL/GenBank/DDBJ databases">
        <title>Black yeast isolated from Biological Soil Crust.</title>
        <authorList>
            <person name="Kurbessoian T."/>
        </authorList>
    </citation>
    <scope>NUCLEOTIDE SEQUENCE</scope>
    <source>
        <strain evidence="2">CCFEE 5208</strain>
    </source>
</reference>
<feature type="compositionally biased region" description="Polar residues" evidence="1">
    <location>
        <begin position="46"/>
        <end position="58"/>
    </location>
</feature>